<keyword evidence="3" id="KW-0547">Nucleotide-binding</keyword>
<dbReference type="PANTHER" id="PTHR46743:SF2">
    <property type="entry name" value="TEICHOIC ACIDS EXPORT ATP-BINDING PROTEIN TAGH"/>
    <property type="match status" value="1"/>
</dbReference>
<keyword evidence="2" id="KW-0813">Transport</keyword>
<dbReference type="AlphaFoldDB" id="A0ABD8AAT3"/>
<dbReference type="InterPro" id="IPR015860">
    <property type="entry name" value="ABC_transpr_TagH-like"/>
</dbReference>
<sequence>MNSDEAIMVEHLSKEFRIPHDRKVTVYEHIVGLLKGGNYSYERFSALDDVSFTVKRGETFGVIGPNGSGKSTLLKILAGVLYPDSGKVRVNGKIAPFLELGVGFQPDLTAKENIFLYGSIMGLTRKEIAKRYDEILDFAELRRFENMKLKNFSSGMAVRLAFATAVQTDPDILLVDEVLAVGDEAFQRKCSEKIEEIRRQGKTILIVSHALGTVQELCERCMLLKNGKILASGETGKVVEEYLRISAAGSGM</sequence>
<dbReference type="InterPro" id="IPR050683">
    <property type="entry name" value="Bact_Polysacc_Export_ATP-bd"/>
</dbReference>
<gene>
    <name evidence="6" type="ORF">R6Y95_04640</name>
</gene>
<comment type="similarity">
    <text evidence="1">Belongs to the ABC transporter superfamily.</text>
</comment>
<dbReference type="PANTHER" id="PTHR46743">
    <property type="entry name" value="TEICHOIC ACIDS EXPORT ATP-BINDING PROTEIN TAGH"/>
    <property type="match status" value="1"/>
</dbReference>
<dbReference type="Proteomes" id="UP001626603">
    <property type="component" value="Chromosome"/>
</dbReference>
<dbReference type="InterPro" id="IPR003439">
    <property type="entry name" value="ABC_transporter-like_ATP-bd"/>
</dbReference>
<dbReference type="InterPro" id="IPR003593">
    <property type="entry name" value="AAA+_ATPase"/>
</dbReference>
<dbReference type="SUPFAM" id="SSF52540">
    <property type="entry name" value="P-loop containing nucleoside triphosphate hydrolases"/>
    <property type="match status" value="1"/>
</dbReference>
<feature type="domain" description="AAA+ ATPase" evidence="5">
    <location>
        <begin position="56"/>
        <end position="230"/>
    </location>
</feature>
<dbReference type="SMART" id="SM00382">
    <property type="entry name" value="AAA"/>
    <property type="match status" value="1"/>
</dbReference>
<evidence type="ECO:0000256" key="4">
    <source>
        <dbReference type="ARBA" id="ARBA00022840"/>
    </source>
</evidence>
<dbReference type="CDD" id="cd03220">
    <property type="entry name" value="ABC_KpsT_Wzt"/>
    <property type="match status" value="1"/>
</dbReference>
<protein>
    <submittedName>
        <fullName evidence="6">ABC transporter ATP-binding protein</fullName>
    </submittedName>
</protein>
<evidence type="ECO:0000256" key="2">
    <source>
        <dbReference type="ARBA" id="ARBA00022448"/>
    </source>
</evidence>
<accession>A0ABD8AAT3</accession>
<dbReference type="InterPro" id="IPR027417">
    <property type="entry name" value="P-loop_NTPase"/>
</dbReference>
<keyword evidence="7" id="KW-1185">Reference proteome</keyword>
<evidence type="ECO:0000313" key="6">
    <source>
        <dbReference type="EMBL" id="WOX56628.1"/>
    </source>
</evidence>
<dbReference type="InterPro" id="IPR017871">
    <property type="entry name" value="ABC_transporter-like_CS"/>
</dbReference>
<evidence type="ECO:0000259" key="5">
    <source>
        <dbReference type="SMART" id="SM00382"/>
    </source>
</evidence>
<dbReference type="EMBL" id="CP137641">
    <property type="protein sequence ID" value="WOX56628.1"/>
    <property type="molecule type" value="Genomic_DNA"/>
</dbReference>
<dbReference type="Gene3D" id="3.40.50.300">
    <property type="entry name" value="P-loop containing nucleotide triphosphate hydrolases"/>
    <property type="match status" value="1"/>
</dbReference>
<reference evidence="6 7" key="1">
    <citation type="submission" date="2023-10" db="EMBL/GenBank/DDBJ databases">
        <title>The complete genome sequence of Methanoculleus palmolei DSM 4273.</title>
        <authorList>
            <person name="Lai S.-J."/>
            <person name="You Y.-T."/>
            <person name="Chen S.-C."/>
        </authorList>
    </citation>
    <scope>NUCLEOTIDE SEQUENCE [LARGE SCALE GENOMIC DNA]</scope>
    <source>
        <strain evidence="6 7">DSM 4273</strain>
    </source>
</reference>
<evidence type="ECO:0000256" key="3">
    <source>
        <dbReference type="ARBA" id="ARBA00022741"/>
    </source>
</evidence>
<name>A0ABD8AAT3_9EURY</name>
<evidence type="ECO:0000313" key="7">
    <source>
        <dbReference type="Proteomes" id="UP001626603"/>
    </source>
</evidence>
<dbReference type="GO" id="GO:0005524">
    <property type="term" value="F:ATP binding"/>
    <property type="evidence" value="ECO:0007669"/>
    <property type="project" value="UniProtKB-KW"/>
</dbReference>
<evidence type="ECO:0000256" key="1">
    <source>
        <dbReference type="ARBA" id="ARBA00005417"/>
    </source>
</evidence>
<proteinExistence type="inferred from homology"/>
<dbReference type="PROSITE" id="PS00211">
    <property type="entry name" value="ABC_TRANSPORTER_1"/>
    <property type="match status" value="1"/>
</dbReference>
<dbReference type="Pfam" id="PF00005">
    <property type="entry name" value="ABC_tran"/>
    <property type="match status" value="1"/>
</dbReference>
<organism evidence="6 7">
    <name type="scientific">Methanoculleus palmolei</name>
    <dbReference type="NCBI Taxonomy" id="72612"/>
    <lineage>
        <taxon>Archaea</taxon>
        <taxon>Methanobacteriati</taxon>
        <taxon>Methanobacteriota</taxon>
        <taxon>Stenosarchaea group</taxon>
        <taxon>Methanomicrobia</taxon>
        <taxon>Methanomicrobiales</taxon>
        <taxon>Methanomicrobiaceae</taxon>
        <taxon>Methanoculleus</taxon>
    </lineage>
</organism>
<keyword evidence="4 6" id="KW-0067">ATP-binding</keyword>